<dbReference type="PROSITE" id="PS50931">
    <property type="entry name" value="HTH_LYSR"/>
    <property type="match status" value="1"/>
</dbReference>
<evidence type="ECO:0000256" key="2">
    <source>
        <dbReference type="ARBA" id="ARBA00022458"/>
    </source>
</evidence>
<dbReference type="SUPFAM" id="SSF53850">
    <property type="entry name" value="Periplasmic binding protein-like II"/>
    <property type="match status" value="1"/>
</dbReference>
<accession>A0ABV2N1G9</accession>
<dbReference type="Pfam" id="PF03466">
    <property type="entry name" value="LysR_substrate"/>
    <property type="match status" value="1"/>
</dbReference>
<dbReference type="PANTHER" id="PTHR30118:SF15">
    <property type="entry name" value="TRANSCRIPTIONAL REGULATORY PROTEIN"/>
    <property type="match status" value="1"/>
</dbReference>
<dbReference type="GO" id="GO:0003677">
    <property type="term" value="F:DNA binding"/>
    <property type="evidence" value="ECO:0007669"/>
    <property type="project" value="UniProtKB-KW"/>
</dbReference>
<dbReference type="InterPro" id="IPR000847">
    <property type="entry name" value="LysR_HTH_N"/>
</dbReference>
<keyword evidence="3" id="KW-0805">Transcription regulation</keyword>
<dbReference type="Pfam" id="PF00126">
    <property type="entry name" value="HTH_1"/>
    <property type="match status" value="1"/>
</dbReference>
<dbReference type="Gene3D" id="3.40.190.10">
    <property type="entry name" value="Periplasmic binding protein-like II"/>
    <property type="match status" value="2"/>
</dbReference>
<reference evidence="7 8" key="1">
    <citation type="submission" date="2024-06" db="EMBL/GenBank/DDBJ databases">
        <title>Genomic Encyclopedia of Type Strains, Phase IV (KMG-IV): sequencing the most valuable type-strain genomes for metagenomic binning, comparative biology and taxonomic classification.</title>
        <authorList>
            <person name="Goeker M."/>
        </authorList>
    </citation>
    <scope>NUCLEOTIDE SEQUENCE [LARGE SCALE GENOMIC DNA]</scope>
    <source>
        <strain evidence="7 8">DSM 27865</strain>
    </source>
</reference>
<comment type="caution">
    <text evidence="7">The sequence shown here is derived from an EMBL/GenBank/DDBJ whole genome shotgun (WGS) entry which is preliminary data.</text>
</comment>
<dbReference type="PANTHER" id="PTHR30118">
    <property type="entry name" value="HTH-TYPE TRANSCRIPTIONAL REGULATOR LEUO-RELATED"/>
    <property type="match status" value="1"/>
</dbReference>
<keyword evidence="2" id="KW-0536">Nodulation</keyword>
<dbReference type="RefSeq" id="WP_354194068.1">
    <property type="nucleotide sequence ID" value="NZ_JBEPML010000005.1"/>
</dbReference>
<comment type="similarity">
    <text evidence="1">Belongs to the LysR transcriptional regulatory family.</text>
</comment>
<dbReference type="SUPFAM" id="SSF46785">
    <property type="entry name" value="Winged helix' DNA-binding domain"/>
    <property type="match status" value="1"/>
</dbReference>
<keyword evidence="8" id="KW-1185">Reference proteome</keyword>
<dbReference type="Proteomes" id="UP001549076">
    <property type="component" value="Unassembled WGS sequence"/>
</dbReference>
<protein>
    <submittedName>
        <fullName evidence="7">DNA-binding transcriptional LysR family regulator</fullName>
    </submittedName>
</protein>
<proteinExistence type="inferred from homology"/>
<dbReference type="InterPro" id="IPR036388">
    <property type="entry name" value="WH-like_DNA-bd_sf"/>
</dbReference>
<dbReference type="InterPro" id="IPR036390">
    <property type="entry name" value="WH_DNA-bd_sf"/>
</dbReference>
<sequence>MLKSEDKQIDARQLRILLTLIEECSVTRTAEILNQSQPYVSLVLKRLRELVGDPLLVRSGAKLVPTERARSMVEPIRAVLAGIEQVVSPARTFVPAEASGTFHIASADCMEAFFLPRLIAQMRTAAPGIRLTIRSIEQGYDYAAALERGELDAVIGNWPSPPQNLKTVHLMADDIVCLMGEQHPLAAAQSLSMARYLEVEHLAPVPMSSADPGPIDGRLAELGLKRDIRVMVPEFNLVPYVLLSSDLVFTSSRHFAQHYSAFLPIRTIDAPAEFGKMRFYLLWHERAHAAPENNWLRNQIIGVARALATRPAAVL</sequence>
<dbReference type="Gene3D" id="1.10.10.10">
    <property type="entry name" value="Winged helix-like DNA-binding domain superfamily/Winged helix DNA-binding domain"/>
    <property type="match status" value="1"/>
</dbReference>
<evidence type="ECO:0000256" key="3">
    <source>
        <dbReference type="ARBA" id="ARBA00023015"/>
    </source>
</evidence>
<evidence type="ECO:0000259" key="6">
    <source>
        <dbReference type="PROSITE" id="PS50931"/>
    </source>
</evidence>
<dbReference type="InterPro" id="IPR005119">
    <property type="entry name" value="LysR_subst-bd"/>
</dbReference>
<evidence type="ECO:0000313" key="8">
    <source>
        <dbReference type="Proteomes" id="UP001549076"/>
    </source>
</evidence>
<dbReference type="EMBL" id="JBEPML010000005">
    <property type="protein sequence ID" value="MET3791738.1"/>
    <property type="molecule type" value="Genomic_DNA"/>
</dbReference>
<evidence type="ECO:0000313" key="7">
    <source>
        <dbReference type="EMBL" id="MET3791738.1"/>
    </source>
</evidence>
<evidence type="ECO:0000256" key="5">
    <source>
        <dbReference type="ARBA" id="ARBA00023163"/>
    </source>
</evidence>
<evidence type="ECO:0000256" key="4">
    <source>
        <dbReference type="ARBA" id="ARBA00023125"/>
    </source>
</evidence>
<keyword evidence="4 7" id="KW-0238">DNA-binding</keyword>
<gene>
    <name evidence="7" type="ORF">ABID37_001946</name>
</gene>
<organism evidence="7 8">
    <name type="scientific">Aquamicrobium terrae</name>
    <dbReference type="NCBI Taxonomy" id="1324945"/>
    <lineage>
        <taxon>Bacteria</taxon>
        <taxon>Pseudomonadati</taxon>
        <taxon>Pseudomonadota</taxon>
        <taxon>Alphaproteobacteria</taxon>
        <taxon>Hyphomicrobiales</taxon>
        <taxon>Phyllobacteriaceae</taxon>
        <taxon>Aquamicrobium</taxon>
    </lineage>
</organism>
<dbReference type="InterPro" id="IPR050389">
    <property type="entry name" value="LysR-type_TF"/>
</dbReference>
<name>A0ABV2N1G9_9HYPH</name>
<evidence type="ECO:0000256" key="1">
    <source>
        <dbReference type="ARBA" id="ARBA00009437"/>
    </source>
</evidence>
<keyword evidence="5" id="KW-0804">Transcription</keyword>
<feature type="domain" description="HTH lysR-type" evidence="6">
    <location>
        <begin position="9"/>
        <end position="66"/>
    </location>
</feature>